<dbReference type="Proteomes" id="UP000214600">
    <property type="component" value="Unassembled WGS sequence"/>
</dbReference>
<dbReference type="CDD" id="cd03809">
    <property type="entry name" value="GT4_MtfB-like"/>
    <property type="match status" value="2"/>
</dbReference>
<comment type="caution">
    <text evidence="4">The sequence shown here is derived from an EMBL/GenBank/DDBJ whole genome shotgun (WGS) entry which is preliminary data.</text>
</comment>
<evidence type="ECO:0000256" key="1">
    <source>
        <dbReference type="ARBA" id="ARBA00022679"/>
    </source>
</evidence>
<keyword evidence="1 4" id="KW-0808">Transferase</keyword>
<dbReference type="GO" id="GO:0016757">
    <property type="term" value="F:glycosyltransferase activity"/>
    <property type="evidence" value="ECO:0007669"/>
    <property type="project" value="UniProtKB-KW"/>
</dbReference>
<dbReference type="Pfam" id="PF00534">
    <property type="entry name" value="Glycos_transf_1"/>
    <property type="match status" value="2"/>
</dbReference>
<feature type="domain" description="Glycosyl transferase family 1" evidence="2">
    <location>
        <begin position="659"/>
        <end position="810"/>
    </location>
</feature>
<dbReference type="PANTHER" id="PTHR46401:SF2">
    <property type="entry name" value="GLYCOSYLTRANSFERASE WBBK-RELATED"/>
    <property type="match status" value="1"/>
</dbReference>
<dbReference type="OrthoDB" id="433681at2"/>
<accession>A0A228J0D9</accession>
<evidence type="ECO:0000313" key="4">
    <source>
        <dbReference type="EMBL" id="OXI48070.1"/>
    </source>
</evidence>
<reference evidence="4 5" key="2">
    <citation type="submission" date="2017-08" db="EMBL/GenBank/DDBJ databases">
        <title>WGS of novel Burkholderia cepaca complex species.</title>
        <authorList>
            <person name="Lipuma J."/>
            <person name="Spilker T."/>
        </authorList>
    </citation>
    <scope>NUCLEOTIDE SEQUENCE [LARGE SCALE GENOMIC DNA]</scope>
    <source>
        <strain evidence="4 5">AU17325</strain>
    </source>
</reference>
<protein>
    <submittedName>
        <fullName evidence="4">Mannosyltransferase</fullName>
    </submittedName>
</protein>
<dbReference type="Pfam" id="PF13439">
    <property type="entry name" value="Glyco_transf_4"/>
    <property type="match status" value="1"/>
</dbReference>
<dbReference type="PANTHER" id="PTHR46401">
    <property type="entry name" value="GLYCOSYLTRANSFERASE WBBK-RELATED"/>
    <property type="match status" value="1"/>
</dbReference>
<sequence>MRIVIDLQGAQGESRNRGIGRYSLSLAKAIAKNRGRHDVIIVLNSVFRDTIEPIRSAFSDILPLNNIQIWHGLHGVNALDDENAWRRRVAEYVREAFIASLNPDVVFVTSFFEGYGDDAVNSVGLTPFGYKVAVTQHDLIPLMQPDIYLDPAPNYRKFYLSKIDYLKKADLYMAISESSRREVIEYLRAAPGVVVNTSEGADDFFRPLKLTDGQAKALLSKFRIASKFIMYVSATDERKNHLRLIKAFSALPANIREQHQLVFVGKLPDAHREKFIKFSKICGLSDDDLVITGKVSDRELNALYNLTALFVFPSWHEGFGLPALEAMSCGAPVIGANNTSLPEVIGRSDALFDPFDENAISERIAYMLSHEEERRDLAAWGLQRSKLFSWDQSAEIAIKAFESLESNSGEPRKITSRECEVWLTENIPLIEGEFNDTDLLTAAQAVQKTFGRGEVPQLLLDISELVQRDAKSGVQRVVRSLLKELLINPPEGFRVKPVYGNHGKPGYKYAHKFTQDFLEGEPANRTGHSADEPIEYYCGDIFFGLDLQHHVVISNEEFYQDMRASGVQVSFLMHDLLPVLMPHAFHESMFGVHSDWLTVLAKMDGVVCVSRTVADEYIEWLDVNGPKRSTPLQIGWSHNGADIRQSNPTGGIPSDASSKLDLMKSKPTFLMVGTVEPRKGYMQVLLGFDLLWKKGIDVNLVIVGKQGWDVDLLSELLRVHSEKDARLFWLQNVSDEYLENIYSSSTALIAASEGEGFGLPLIEAAQHGLPIISRNIPVFSEVAGEHATYFSGDQPSDVALAIETWLKKWKEGMTPCSSEMPRLSWKESTRSLVDNIVHGNWYKTWMSPVGVRRYVGSDKRLSTSVGRRSGSLMVTTGKEGSLLFGPYTELEAGKYRVNIRGRWTLGRNSLTYADICGMQGVKIFEKKLLTSLERNDLITFDLNLDERYSDIEIRIWVDASADVSVSLVEIMELNEYA</sequence>
<evidence type="ECO:0000259" key="3">
    <source>
        <dbReference type="Pfam" id="PF13439"/>
    </source>
</evidence>
<dbReference type="InterPro" id="IPR001296">
    <property type="entry name" value="Glyco_trans_1"/>
</dbReference>
<evidence type="ECO:0000259" key="2">
    <source>
        <dbReference type="Pfam" id="PF00534"/>
    </source>
</evidence>
<gene>
    <name evidence="4" type="ORF">CFB84_03670</name>
</gene>
<evidence type="ECO:0000313" key="5">
    <source>
        <dbReference type="Proteomes" id="UP000214600"/>
    </source>
</evidence>
<name>A0A228J0D9_9BURK</name>
<proteinExistence type="predicted"/>
<dbReference type="GO" id="GO:0009103">
    <property type="term" value="P:lipopolysaccharide biosynthetic process"/>
    <property type="evidence" value="ECO:0007669"/>
    <property type="project" value="TreeGrafter"/>
</dbReference>
<dbReference type="SUPFAM" id="SSF53756">
    <property type="entry name" value="UDP-Glycosyltransferase/glycogen phosphorylase"/>
    <property type="match status" value="2"/>
</dbReference>
<dbReference type="AlphaFoldDB" id="A0A228J0D9"/>
<dbReference type="Gene3D" id="3.40.50.2000">
    <property type="entry name" value="Glycogen Phosphorylase B"/>
    <property type="match status" value="3"/>
</dbReference>
<reference evidence="5" key="1">
    <citation type="submission" date="2017-06" db="EMBL/GenBank/DDBJ databases">
        <authorList>
            <person name="LiPuma J."/>
            <person name="Spilker T."/>
        </authorList>
    </citation>
    <scope>NUCLEOTIDE SEQUENCE [LARGE SCALE GENOMIC DNA]</scope>
    <source>
        <strain evidence="5">AU17325</strain>
    </source>
</reference>
<dbReference type="InterPro" id="IPR028098">
    <property type="entry name" value="Glyco_trans_4-like_N"/>
</dbReference>
<keyword evidence="4" id="KW-0328">Glycosyltransferase</keyword>
<organism evidence="4 5">
    <name type="scientific">Burkholderia aenigmatica</name>
    <dbReference type="NCBI Taxonomy" id="2015348"/>
    <lineage>
        <taxon>Bacteria</taxon>
        <taxon>Pseudomonadati</taxon>
        <taxon>Pseudomonadota</taxon>
        <taxon>Betaproteobacteria</taxon>
        <taxon>Burkholderiales</taxon>
        <taxon>Burkholderiaceae</taxon>
        <taxon>Burkholderia</taxon>
        <taxon>Burkholderia cepacia complex</taxon>
    </lineage>
</organism>
<feature type="domain" description="Glycosyl transferase family 1" evidence="2">
    <location>
        <begin position="226"/>
        <end position="378"/>
    </location>
</feature>
<feature type="domain" description="Glycosyltransferase subfamily 4-like N-terminal" evidence="3">
    <location>
        <begin position="18"/>
        <end position="191"/>
    </location>
</feature>
<dbReference type="RefSeq" id="WP_089449964.1">
    <property type="nucleotide sequence ID" value="NZ_NKFA01000003.1"/>
</dbReference>
<dbReference type="EMBL" id="NKFA01000003">
    <property type="protein sequence ID" value="OXI48070.1"/>
    <property type="molecule type" value="Genomic_DNA"/>
</dbReference>